<sequence>MDEEPLQLNQSPQSIDRSYRQPDQHEAQCLLCRRLFSPEAELNEAFEAIPICRGCKLSVLDDTDTGANMRNLIRRRRYGRRNRLGSSESIEDLFSHQFSQLISLVRQNHEALIDGDSASILHNHTSHTASRSRSRRWRAFSDNDSDSVDYVESLNGESDSILSFGGYGGESDTSVDGRSINDREILVPLDNENRFYVDSDIDPMHAGLDQWNSDNEEDDDGEWEEADVDEAPRSESHTSMRDATGSQITGNSGGFRESTVVRWMLRENQLRYYSDFFFDVEGSEIPPYLENTGPYLDARGFEEVLEQLAENDDGSRRGAPPASACFVESLPTVIISKDHEKNGSLICPVCKDPLLICAEAKQLPCKHLYHSNCILPWLSTRNSCPVCRYELPTDDPDYEEGKQRMNTSDHEGHYHLQTEESSSEISTDMETDEAMQANANANANASDNQAESSNRAGGGRGRWLFLAAAPIVSMVGVAVVLWLRNSFGNSSICYNHRAGDPHQIQNSHSISSPANRSNRRWWSLF</sequence>
<evidence type="ECO:0000313" key="1">
    <source>
        <dbReference type="EMBL" id="KAH7672434.1"/>
    </source>
</evidence>
<accession>A0ACB7VF78</accession>
<gene>
    <name evidence="1" type="ORF">IHE45_09G054800</name>
</gene>
<evidence type="ECO:0000313" key="2">
    <source>
        <dbReference type="Proteomes" id="UP000827976"/>
    </source>
</evidence>
<name>A0ACB7VF78_DIOAL</name>
<comment type="caution">
    <text evidence="1">The sequence shown here is derived from an EMBL/GenBank/DDBJ whole genome shotgun (WGS) entry which is preliminary data.</text>
</comment>
<organism evidence="1 2">
    <name type="scientific">Dioscorea alata</name>
    <name type="common">Purple yam</name>
    <dbReference type="NCBI Taxonomy" id="55571"/>
    <lineage>
        <taxon>Eukaryota</taxon>
        <taxon>Viridiplantae</taxon>
        <taxon>Streptophyta</taxon>
        <taxon>Embryophyta</taxon>
        <taxon>Tracheophyta</taxon>
        <taxon>Spermatophyta</taxon>
        <taxon>Magnoliopsida</taxon>
        <taxon>Liliopsida</taxon>
        <taxon>Dioscoreales</taxon>
        <taxon>Dioscoreaceae</taxon>
        <taxon>Dioscorea</taxon>
    </lineage>
</organism>
<dbReference type="EMBL" id="CM037019">
    <property type="protein sequence ID" value="KAH7672434.1"/>
    <property type="molecule type" value="Genomic_DNA"/>
</dbReference>
<protein>
    <submittedName>
        <fullName evidence="1">Zinc finger RING/FYVE/PHD-type protein</fullName>
    </submittedName>
</protein>
<dbReference type="Proteomes" id="UP000827976">
    <property type="component" value="Chromosome 9"/>
</dbReference>
<reference evidence="2" key="1">
    <citation type="journal article" date="2022" name="Nat. Commun.">
        <title>Chromosome evolution and the genetic basis of agronomically important traits in greater yam.</title>
        <authorList>
            <person name="Bredeson J.V."/>
            <person name="Lyons J.B."/>
            <person name="Oniyinde I.O."/>
            <person name="Okereke N.R."/>
            <person name="Kolade O."/>
            <person name="Nnabue I."/>
            <person name="Nwadili C.O."/>
            <person name="Hribova E."/>
            <person name="Parker M."/>
            <person name="Nwogha J."/>
            <person name="Shu S."/>
            <person name="Carlson J."/>
            <person name="Kariba R."/>
            <person name="Muthemba S."/>
            <person name="Knop K."/>
            <person name="Barton G.J."/>
            <person name="Sherwood A.V."/>
            <person name="Lopez-Montes A."/>
            <person name="Asiedu R."/>
            <person name="Jamnadass R."/>
            <person name="Muchugi A."/>
            <person name="Goodstein D."/>
            <person name="Egesi C.N."/>
            <person name="Featherston J."/>
            <person name="Asfaw A."/>
            <person name="Simpson G.G."/>
            <person name="Dolezel J."/>
            <person name="Hendre P.S."/>
            <person name="Van Deynze A."/>
            <person name="Kumar P.L."/>
            <person name="Obidiegwu J.E."/>
            <person name="Bhattacharjee R."/>
            <person name="Rokhsar D.S."/>
        </authorList>
    </citation>
    <scope>NUCLEOTIDE SEQUENCE [LARGE SCALE GENOMIC DNA]</scope>
    <source>
        <strain evidence="2">cv. TDa95/00328</strain>
    </source>
</reference>
<keyword evidence="2" id="KW-1185">Reference proteome</keyword>
<proteinExistence type="predicted"/>